<accession>A0ACC2RNP6</accession>
<comment type="caution">
    <text evidence="1">The sequence shown here is derived from an EMBL/GenBank/DDBJ whole genome shotgun (WGS) entry which is preliminary data.</text>
</comment>
<protein>
    <submittedName>
        <fullName evidence="1">Uncharacterized protein</fullName>
    </submittedName>
</protein>
<name>A0ACC2RNP6_9FUNG</name>
<dbReference type="Proteomes" id="UP001165960">
    <property type="component" value="Unassembled WGS sequence"/>
</dbReference>
<reference evidence="1" key="1">
    <citation type="submission" date="2022-04" db="EMBL/GenBank/DDBJ databases">
        <title>Genome of the entomopathogenic fungus Entomophthora muscae.</title>
        <authorList>
            <person name="Elya C."/>
            <person name="Lovett B.R."/>
            <person name="Lee E."/>
            <person name="Macias A.M."/>
            <person name="Hajek A.E."/>
            <person name="De Bivort B.L."/>
            <person name="Kasson M.T."/>
            <person name="De Fine Licht H.H."/>
            <person name="Stajich J.E."/>
        </authorList>
    </citation>
    <scope>NUCLEOTIDE SEQUENCE</scope>
    <source>
        <strain evidence="1">Berkeley</strain>
    </source>
</reference>
<sequence length="234" mass="26353">MKYSVSLIFASLVYGLVDPDEAPATERFCSVKASVFSIDATFANRIGGPVILTTKNSIDVCKKKSGAKVFRKVNIGEKYKSKPLDMQIDREVAVESVNDLYKDKEFNIYDGIEFIVYNQNKTVVERLVGERNDGQMFSLKMTLDNWNEVGKVVDKYATKIHHVELDVGADILGFIAFKDIVELYPKITFSASNKKHESAIMSVVKDYSKEISRKVGYVIYYPSLHSEVTYTAGI</sequence>
<gene>
    <name evidence="1" type="ORF">DSO57_1002374</name>
</gene>
<proteinExistence type="predicted"/>
<organism evidence="1 2">
    <name type="scientific">Entomophthora muscae</name>
    <dbReference type="NCBI Taxonomy" id="34485"/>
    <lineage>
        <taxon>Eukaryota</taxon>
        <taxon>Fungi</taxon>
        <taxon>Fungi incertae sedis</taxon>
        <taxon>Zoopagomycota</taxon>
        <taxon>Entomophthoromycotina</taxon>
        <taxon>Entomophthoromycetes</taxon>
        <taxon>Entomophthorales</taxon>
        <taxon>Entomophthoraceae</taxon>
        <taxon>Entomophthora</taxon>
    </lineage>
</organism>
<evidence type="ECO:0000313" key="2">
    <source>
        <dbReference type="Proteomes" id="UP001165960"/>
    </source>
</evidence>
<keyword evidence="2" id="KW-1185">Reference proteome</keyword>
<dbReference type="EMBL" id="QTSX02007105">
    <property type="protein sequence ID" value="KAJ9051674.1"/>
    <property type="molecule type" value="Genomic_DNA"/>
</dbReference>
<evidence type="ECO:0000313" key="1">
    <source>
        <dbReference type="EMBL" id="KAJ9051674.1"/>
    </source>
</evidence>